<keyword evidence="5" id="KW-0325">Glycoprotein</keyword>
<evidence type="ECO:0000256" key="3">
    <source>
        <dbReference type="ARBA" id="ARBA00022844"/>
    </source>
</evidence>
<evidence type="ECO:0000313" key="7">
    <source>
        <dbReference type="EMBL" id="QMP82117.1"/>
    </source>
</evidence>
<dbReference type="Pfam" id="PF03273">
    <property type="entry name" value="Baculo_gp64"/>
    <property type="match status" value="2"/>
</dbReference>
<keyword evidence="4 6" id="KW-0472">Membrane</keyword>
<keyword evidence="3" id="KW-0946">Virion</keyword>
<keyword evidence="6" id="KW-1133">Transmembrane helix</keyword>
<protein>
    <submittedName>
        <fullName evidence="7">Hemagglutinin</fullName>
    </submittedName>
</protein>
<name>A0A7D7EXV2_9ORTO</name>
<accession>A0A7D7EXV2</accession>
<dbReference type="Gene3D" id="6.10.250.3010">
    <property type="match status" value="1"/>
</dbReference>
<dbReference type="EMBL" id="MT153324">
    <property type="protein sequence ID" value="QMP82117.1"/>
    <property type="molecule type" value="Viral_cRNA"/>
</dbReference>
<evidence type="ECO:0000256" key="5">
    <source>
        <dbReference type="ARBA" id="ARBA00023180"/>
    </source>
</evidence>
<proteinExistence type="predicted"/>
<evidence type="ECO:0000256" key="4">
    <source>
        <dbReference type="ARBA" id="ARBA00023136"/>
    </source>
</evidence>
<evidence type="ECO:0000256" key="6">
    <source>
        <dbReference type="SAM" id="Phobius"/>
    </source>
</evidence>
<sequence>MDEGRRKMRCVLIITLAMMAGSQGKKIRCTNPMRIKSIRPIVPEIEGRGCNATVVSYPKTVTAVFATRSKWTNYCYDGGFMDSNTGCTQNMEKIPPNKEESREWITKKKCRIGKKCVPDGDCWGSAAEICKEKDMTEWVQESSHSNIGSRYMFFPHHTCTSSWKCNYHETSMKTTLVGPKKKPWLVVSSSDGGEIKTEELDGYTTNNDETKIYVHEKPNSPEILNNIPFMCFDNGKSLLCISQFSNKMEEGIVIEMSRKSLCGYIETYHVCIQSNMEIIEGDQIITMTKAKGNGEEDPKIFDSPSISTLSETINEIKVTQLQAQYNSLENAKGINELQDVVARIIKSVSKIDDNLIGAVTKKRMQSKWINDEYFRMCDLGRTILDGMTNCQGDESFYLGRVGEKKKDHMCFSIDKNETRWIQLFGLNPLSMDSVTKPRIIESHSDMDGWSWIKEHQEQIMESVGGDYTKKMGDLSDRIDYGNRWLLDPLLSWMLTLTMPVAWLSLILSIFRR</sequence>
<keyword evidence="2 6" id="KW-0812">Transmembrane</keyword>
<dbReference type="GO" id="GO:0044003">
    <property type="term" value="P:symbiont-mediated perturbation of host process"/>
    <property type="evidence" value="ECO:0007669"/>
    <property type="project" value="InterPro"/>
</dbReference>
<feature type="transmembrane region" description="Helical" evidence="6">
    <location>
        <begin position="489"/>
        <end position="510"/>
    </location>
</feature>
<evidence type="ECO:0000256" key="1">
    <source>
        <dbReference type="ARBA" id="ARBA00004182"/>
    </source>
</evidence>
<comment type="subcellular location">
    <subcellularLocation>
        <location evidence="1">Virion membrane</location>
    </subcellularLocation>
</comment>
<dbReference type="GO" id="GO:0019031">
    <property type="term" value="C:viral envelope"/>
    <property type="evidence" value="ECO:0007669"/>
    <property type="project" value="InterPro"/>
</dbReference>
<evidence type="ECO:0000256" key="2">
    <source>
        <dbReference type="ARBA" id="ARBA00022692"/>
    </source>
</evidence>
<reference evidence="7" key="1">
    <citation type="journal article" date="2019" name="PLoS Pathog.">
        <title>Re-assessing the diversity of negative strand RNA viruses in insects.</title>
        <authorList>
            <person name="Kafer S."/>
            <person name="Paraskevopoulou S."/>
            <person name="Zirkel F."/>
            <person name="Wieseke N."/>
            <person name="Donath A."/>
            <person name="Petersen M."/>
            <person name="Jones T.C."/>
            <person name="Liu S."/>
            <person name="Zhou X."/>
            <person name="Middendorf M."/>
            <person name="Junglen S."/>
            <person name="Misof B."/>
            <person name="Drosten C."/>
        </authorList>
    </citation>
    <scope>NUCLEOTIDE SEQUENCE</scope>
    <source>
        <strain evidence="7">OKIAV173</strain>
    </source>
</reference>
<reference evidence="7" key="2">
    <citation type="submission" date="2020-03" db="EMBL/GenBank/DDBJ databases">
        <authorList>
            <person name="Kafer S."/>
            <person name="Paraskevopoulou S."/>
            <person name="Zirkel F."/>
            <person name="Wieseke N."/>
            <person name="Donath A."/>
            <person name="Petersen M."/>
            <person name="Jones T.C."/>
            <person name="Liu S."/>
            <person name="Zhou X."/>
            <person name="Middendorf M."/>
            <person name="Junglen S."/>
            <person name="Misof B."/>
            <person name="Drosten C."/>
        </authorList>
    </citation>
    <scope>NUCLEOTIDE SEQUENCE</scope>
    <source>
        <strain evidence="7">OKIAV173</strain>
    </source>
</reference>
<dbReference type="GO" id="GO:0055036">
    <property type="term" value="C:virion membrane"/>
    <property type="evidence" value="ECO:0007669"/>
    <property type="project" value="UniProtKB-SubCell"/>
</dbReference>
<dbReference type="InterPro" id="IPR004955">
    <property type="entry name" value="Baculovirus_Gp64"/>
</dbReference>
<organism evidence="7">
    <name type="scientific">Hymenopteran orthomyxo-related virus OKIAV173</name>
    <dbReference type="NCBI Taxonomy" id="2746349"/>
    <lineage>
        <taxon>Viruses</taxon>
        <taxon>Riboviria</taxon>
        <taxon>Orthornavirae</taxon>
        <taxon>Negarnaviricota</taxon>
        <taxon>Polyploviricotina</taxon>
        <taxon>Insthoviricetes</taxon>
        <taxon>Articulavirales</taxon>
        <taxon>Orthomyxoviridae</taxon>
    </lineage>
</organism>